<name>A0A846ZL86_9GAMM</name>
<gene>
    <name evidence="5" type="ORF">HF690_05630</name>
</gene>
<dbReference type="PANTHER" id="PTHR30570:SF1">
    <property type="entry name" value="PHOSPHATE-BINDING PROTEIN PSTS"/>
    <property type="match status" value="1"/>
</dbReference>
<feature type="signal peptide" evidence="3">
    <location>
        <begin position="1"/>
        <end position="22"/>
    </location>
</feature>
<evidence type="ECO:0000256" key="2">
    <source>
        <dbReference type="SAM" id="MobiDB-lite"/>
    </source>
</evidence>
<keyword evidence="1 3" id="KW-0732">Signal</keyword>
<evidence type="ECO:0000259" key="4">
    <source>
        <dbReference type="Pfam" id="PF12849"/>
    </source>
</evidence>
<organism evidence="5 6">
    <name type="scientific">Oleiagrimonas citrea</name>
    <dbReference type="NCBI Taxonomy" id="1665687"/>
    <lineage>
        <taxon>Bacteria</taxon>
        <taxon>Pseudomonadati</taxon>
        <taxon>Pseudomonadota</taxon>
        <taxon>Gammaproteobacteria</taxon>
        <taxon>Lysobacterales</taxon>
        <taxon>Rhodanobacteraceae</taxon>
        <taxon>Oleiagrimonas</taxon>
    </lineage>
</organism>
<comment type="caution">
    <text evidence="5">The sequence shown here is derived from an EMBL/GenBank/DDBJ whole genome shotgun (WGS) entry which is preliminary data.</text>
</comment>
<dbReference type="SUPFAM" id="SSF53850">
    <property type="entry name" value="Periplasmic binding protein-like II"/>
    <property type="match status" value="1"/>
</dbReference>
<accession>A0A846ZL86</accession>
<feature type="chain" id="PRO_5032935434" evidence="3">
    <location>
        <begin position="23"/>
        <end position="366"/>
    </location>
</feature>
<dbReference type="PANTHER" id="PTHR30570">
    <property type="entry name" value="PERIPLASMIC PHOSPHATE BINDING COMPONENT OF PHOSPHATE ABC TRANSPORTER"/>
    <property type="match status" value="1"/>
</dbReference>
<feature type="domain" description="PBP" evidence="4">
    <location>
        <begin position="43"/>
        <end position="262"/>
    </location>
</feature>
<feature type="compositionally biased region" description="Low complexity" evidence="2">
    <location>
        <begin position="349"/>
        <end position="359"/>
    </location>
</feature>
<feature type="compositionally biased region" description="Basic and acidic residues" evidence="2">
    <location>
        <begin position="333"/>
        <end position="345"/>
    </location>
</feature>
<reference evidence="5 6" key="1">
    <citation type="journal article" date="2017" name="Int. J. Syst. Evol. Microbiol.">
        <title>Oleiagrimonas citrea sp. nov., a marine bacterium isolated from tidal flat sediment and emended description of the genus Oleiagrimonas Fang et al. 2015 and Oleiagrimonas soli.</title>
        <authorList>
            <person name="Yang S.H."/>
            <person name="Seo H.S."/>
            <person name="Seong C.N."/>
            <person name="Kwon K.K."/>
        </authorList>
    </citation>
    <scope>NUCLEOTIDE SEQUENCE [LARGE SCALE GENOMIC DNA]</scope>
    <source>
        <strain evidence="5 6">MEBiC09124</strain>
    </source>
</reference>
<dbReference type="Proteomes" id="UP000541636">
    <property type="component" value="Unassembled WGS sequence"/>
</dbReference>
<evidence type="ECO:0000313" key="6">
    <source>
        <dbReference type="Proteomes" id="UP000541636"/>
    </source>
</evidence>
<dbReference type="AlphaFoldDB" id="A0A846ZL86"/>
<dbReference type="Gene3D" id="3.40.190.10">
    <property type="entry name" value="Periplasmic binding protein-like II"/>
    <property type="match status" value="2"/>
</dbReference>
<dbReference type="Pfam" id="PF12849">
    <property type="entry name" value="PBP_like_2"/>
    <property type="match status" value="1"/>
</dbReference>
<evidence type="ECO:0000256" key="3">
    <source>
        <dbReference type="SAM" id="SignalP"/>
    </source>
</evidence>
<proteinExistence type="predicted"/>
<dbReference type="EMBL" id="JAAZQD010000002">
    <property type="protein sequence ID" value="NKZ38437.1"/>
    <property type="molecule type" value="Genomic_DNA"/>
</dbReference>
<dbReference type="InterPro" id="IPR024370">
    <property type="entry name" value="PBP_domain"/>
</dbReference>
<dbReference type="InterPro" id="IPR050811">
    <property type="entry name" value="Phosphate_ABC_transporter"/>
</dbReference>
<feature type="region of interest" description="Disordered" evidence="2">
    <location>
        <begin position="333"/>
        <end position="366"/>
    </location>
</feature>
<sequence>MKIRFRYIAAFALACVSGGAFAHGGRAPAGHALTWRGDVTTARAFVDDMAAAWRRSGHARMTLEPFNTISALDQLSHGQVDIAGTARGIAPRRAEEKSLQFTPVAWDALVIITNHRNPVRGLTLKQLHDIYFGKIRNWSQLGGPHRPINVYAVASPSDGVEFSLRRLLYGRGNQPVAAPRLYINVKSLEKAVALDPDGFGVSTLSGVHGNRKLKMLAISGVRPSTAHVADGSYPLYTPLYLVTRNNEHNPSAQAFIDFTASATGKRILRKHHLLPYADGLSLAQGEDERMANIADAVGRVIHNGPTAAPRATYTSRTAIAPTSPLTRAARDRMLDKQAREAENRKAAKRSNAANAAATRKANDKQG</sequence>
<evidence type="ECO:0000256" key="1">
    <source>
        <dbReference type="ARBA" id="ARBA00022729"/>
    </source>
</evidence>
<protein>
    <submittedName>
        <fullName evidence="5">Peptidoglycan-binding protein</fullName>
    </submittedName>
</protein>
<dbReference type="RefSeq" id="WP_168608759.1">
    <property type="nucleotide sequence ID" value="NZ_JAAZQD010000002.1"/>
</dbReference>
<evidence type="ECO:0000313" key="5">
    <source>
        <dbReference type="EMBL" id="NKZ38437.1"/>
    </source>
</evidence>
<keyword evidence="6" id="KW-1185">Reference proteome</keyword>